<feature type="domain" description="Cytochrome c" evidence="9">
    <location>
        <begin position="396"/>
        <end position="605"/>
    </location>
</feature>
<dbReference type="SUPFAM" id="SSF46626">
    <property type="entry name" value="Cytochrome c"/>
    <property type="match status" value="2"/>
</dbReference>
<organism evidence="10 11">
    <name type="scientific">Photobacterium chitinilyticum</name>
    <dbReference type="NCBI Taxonomy" id="2485123"/>
    <lineage>
        <taxon>Bacteria</taxon>
        <taxon>Pseudomonadati</taxon>
        <taxon>Pseudomonadota</taxon>
        <taxon>Gammaproteobacteria</taxon>
        <taxon>Vibrionales</taxon>
        <taxon>Vibrionaceae</taxon>
        <taxon>Photobacterium</taxon>
    </lineage>
</organism>
<evidence type="ECO:0000256" key="4">
    <source>
        <dbReference type="ARBA" id="ARBA00022729"/>
    </source>
</evidence>
<dbReference type="GO" id="GO:0046872">
    <property type="term" value="F:metal ion binding"/>
    <property type="evidence" value="ECO:0007669"/>
    <property type="project" value="UniProtKB-KW"/>
</dbReference>
<feature type="domain" description="Cytochrome c" evidence="9">
    <location>
        <begin position="65"/>
        <end position="160"/>
    </location>
</feature>
<sequence>MKYKRNHLTLRLSAIVTAGYIIGLSGSPVYAEVEPAGEPFPISSLKGIQPAPVPGLEEFIKNKKAAIKLGKALFWDMQVGSQGQSCGSCHFSAGADSRVKNQLSPGLNHTDETLREIFDSTLSGGKGGPNYTLSAFDFPFRKYENPDDRDSNVLFDTNDVTSSQGVFASTFIDLSGNDYPPEFNDGKEKCTTEHDIFNVTHIATRKVEPRNTPTVINAIFNFRNFWDGRANNTFNGVDPFGRRNKNAHVLHYNAKTNKLSPKTVNLINSSAASQAVGPVTSDFEMACGGKTFKNVGRKLLGLKPLGLQQVDRSDSQLGSMSAFPANGLIADYRTMIMDAFNKEYWMSSQLVDGYSHMENNFSLFWGLAIQMYESTLISDDSRFDRFMDGDTSALNAAELRGMGIFIGKGNCANCHSGPELSKAATHLIGEEEEEGLVERMLMGDGDVALYDNGFYNIGVRPTKEDLGVGGKDQWGNPLSFTIQAKEMKAGIDAPDNFEVDPATFEVDPGKPVDPYERDATFGAFKVPGLRNVELTGPYMHNGGMASLEQVVNFYNRGGNRTSDSSSDSTGFDGNSTTSNLDPDIRSLELTENEKSDLVAFLKSLTDDRVRWEKAPFDRPQIFVPSGAIGDEYTVQDDGSSRAIEKWLEIPAIGASGRSAKNLPPVQPFLNGGHVDDTSTPVEAPEAVDDYVSGSYRRPIVINVLANDKTGSSPIDPSAVTIVSQPNSRYGSLSDNGDGTFTYRAFRDTDNSFTYQVMDENGTLSNVATVNIDVTR</sequence>
<evidence type="ECO:0000256" key="6">
    <source>
        <dbReference type="ARBA" id="ARBA00023004"/>
    </source>
</evidence>
<dbReference type="AlphaFoldDB" id="A0A3S3RK67"/>
<keyword evidence="2 7" id="KW-0349">Heme</keyword>
<feature type="compositionally biased region" description="Low complexity" evidence="8">
    <location>
        <begin position="558"/>
        <end position="579"/>
    </location>
</feature>
<dbReference type="GO" id="GO:0009055">
    <property type="term" value="F:electron transfer activity"/>
    <property type="evidence" value="ECO:0007669"/>
    <property type="project" value="InterPro"/>
</dbReference>
<protein>
    <submittedName>
        <fullName evidence="10">Cytochrome-c peroxidase</fullName>
    </submittedName>
</protein>
<dbReference type="InterPro" id="IPR051395">
    <property type="entry name" value="Cytochrome_c_Peroxidase/MauG"/>
</dbReference>
<dbReference type="PROSITE" id="PS51007">
    <property type="entry name" value="CYTC"/>
    <property type="match status" value="2"/>
</dbReference>
<evidence type="ECO:0000256" key="8">
    <source>
        <dbReference type="SAM" id="MobiDB-lite"/>
    </source>
</evidence>
<dbReference type="RefSeq" id="WP_128782845.1">
    <property type="nucleotide sequence ID" value="NZ_RJLM01000001.1"/>
</dbReference>
<dbReference type="EMBL" id="RJLM01000001">
    <property type="protein sequence ID" value="RWX57539.1"/>
    <property type="molecule type" value="Genomic_DNA"/>
</dbReference>
<keyword evidence="6 7" id="KW-0408">Iron</keyword>
<keyword evidence="11" id="KW-1185">Reference proteome</keyword>
<proteinExistence type="predicted"/>
<dbReference type="Pfam" id="PF17963">
    <property type="entry name" value="Big_9"/>
    <property type="match status" value="1"/>
</dbReference>
<dbReference type="InterPro" id="IPR009056">
    <property type="entry name" value="Cyt_c-like_dom"/>
</dbReference>
<keyword evidence="10" id="KW-0575">Peroxidase</keyword>
<evidence type="ECO:0000259" key="9">
    <source>
        <dbReference type="PROSITE" id="PS51007"/>
    </source>
</evidence>
<dbReference type="GO" id="GO:0030313">
    <property type="term" value="C:cell envelope"/>
    <property type="evidence" value="ECO:0007669"/>
    <property type="project" value="UniProtKB-SubCell"/>
</dbReference>
<dbReference type="PANTHER" id="PTHR30600">
    <property type="entry name" value="CYTOCHROME C PEROXIDASE-RELATED"/>
    <property type="match status" value="1"/>
</dbReference>
<evidence type="ECO:0000256" key="3">
    <source>
        <dbReference type="ARBA" id="ARBA00022723"/>
    </source>
</evidence>
<evidence type="ECO:0000256" key="1">
    <source>
        <dbReference type="ARBA" id="ARBA00004196"/>
    </source>
</evidence>
<gene>
    <name evidence="10" type="ORF">EDI28_05850</name>
</gene>
<evidence type="ECO:0000313" key="10">
    <source>
        <dbReference type="EMBL" id="RWX57539.1"/>
    </source>
</evidence>
<dbReference type="GO" id="GO:0004130">
    <property type="term" value="F:cytochrome-c peroxidase activity"/>
    <property type="evidence" value="ECO:0007669"/>
    <property type="project" value="TreeGrafter"/>
</dbReference>
<dbReference type="Gene3D" id="1.10.760.10">
    <property type="entry name" value="Cytochrome c-like domain"/>
    <property type="match status" value="2"/>
</dbReference>
<comment type="caution">
    <text evidence="10">The sequence shown here is derived from an EMBL/GenBank/DDBJ whole genome shotgun (WGS) entry which is preliminary data.</text>
</comment>
<dbReference type="InterPro" id="IPR036909">
    <property type="entry name" value="Cyt_c-like_dom_sf"/>
</dbReference>
<dbReference type="PANTHER" id="PTHR30600:SF10">
    <property type="entry name" value="BLL6722 PROTEIN"/>
    <property type="match status" value="1"/>
</dbReference>
<feature type="region of interest" description="Disordered" evidence="8">
    <location>
        <begin position="558"/>
        <end position="583"/>
    </location>
</feature>
<evidence type="ECO:0000313" key="11">
    <source>
        <dbReference type="Proteomes" id="UP000287563"/>
    </source>
</evidence>
<evidence type="ECO:0000256" key="2">
    <source>
        <dbReference type="ARBA" id="ARBA00022617"/>
    </source>
</evidence>
<keyword evidence="3 7" id="KW-0479">Metal-binding</keyword>
<keyword evidence="4" id="KW-0732">Signal</keyword>
<comment type="subcellular location">
    <subcellularLocation>
        <location evidence="1">Cell envelope</location>
    </subcellularLocation>
</comment>
<name>A0A3S3RK67_9GAMM</name>
<dbReference type="Pfam" id="PF03150">
    <property type="entry name" value="CCP_MauG"/>
    <property type="match status" value="1"/>
</dbReference>
<accession>A0A3S3RK67</accession>
<keyword evidence="5" id="KW-0560">Oxidoreductase</keyword>
<dbReference type="InterPro" id="IPR004852">
    <property type="entry name" value="Di-haem_cyt_c_peroxidsae"/>
</dbReference>
<evidence type="ECO:0000256" key="7">
    <source>
        <dbReference type="PROSITE-ProRule" id="PRU00433"/>
    </source>
</evidence>
<dbReference type="Proteomes" id="UP000287563">
    <property type="component" value="Unassembled WGS sequence"/>
</dbReference>
<dbReference type="GO" id="GO:0020037">
    <property type="term" value="F:heme binding"/>
    <property type="evidence" value="ECO:0007669"/>
    <property type="project" value="InterPro"/>
</dbReference>
<dbReference type="OrthoDB" id="9805202at2"/>
<reference evidence="10 11" key="1">
    <citation type="submission" date="2018-11" db="EMBL/GenBank/DDBJ databases">
        <title>Photobacterium sp. BEI247 sp. nov., a marine bacterium isolated from Yongle Blue Hole in the South China Sea.</title>
        <authorList>
            <person name="Wang X."/>
        </authorList>
    </citation>
    <scope>NUCLEOTIDE SEQUENCE [LARGE SCALE GENOMIC DNA]</scope>
    <source>
        <strain evidence="11">BEI247</strain>
    </source>
</reference>
<evidence type="ECO:0000256" key="5">
    <source>
        <dbReference type="ARBA" id="ARBA00023002"/>
    </source>
</evidence>